<protein>
    <submittedName>
        <fullName evidence="2">HypC/HybG/HupF family hydrogenase formation chaperone</fullName>
    </submittedName>
</protein>
<dbReference type="Pfam" id="PF01455">
    <property type="entry name" value="HupF_HypC"/>
    <property type="match status" value="1"/>
</dbReference>
<dbReference type="InterPro" id="IPR019812">
    <property type="entry name" value="Hydgase_assmbl_chp_CS"/>
</dbReference>
<comment type="caution">
    <text evidence="2">The sequence shown here is derived from an EMBL/GenBank/DDBJ whole genome shotgun (WGS) entry which is preliminary data.</text>
</comment>
<dbReference type="PROSITE" id="PS01097">
    <property type="entry name" value="HUPF_HYPC"/>
    <property type="match status" value="1"/>
</dbReference>
<dbReference type="GO" id="GO:0005506">
    <property type="term" value="F:iron ion binding"/>
    <property type="evidence" value="ECO:0007669"/>
    <property type="project" value="TreeGrafter"/>
</dbReference>
<organism evidence="2 3">
    <name type="scientific">candidate division TA06 bacterium</name>
    <dbReference type="NCBI Taxonomy" id="2250710"/>
    <lineage>
        <taxon>Bacteria</taxon>
        <taxon>Bacteria division TA06</taxon>
    </lineage>
</organism>
<dbReference type="NCBIfam" id="TIGR00074">
    <property type="entry name" value="hypC_hupF"/>
    <property type="match status" value="1"/>
</dbReference>
<dbReference type="Gene3D" id="2.30.30.140">
    <property type="match status" value="1"/>
</dbReference>
<dbReference type="GO" id="GO:0051604">
    <property type="term" value="P:protein maturation"/>
    <property type="evidence" value="ECO:0007669"/>
    <property type="project" value="TreeGrafter"/>
</dbReference>
<dbReference type="PANTHER" id="PTHR35177">
    <property type="entry name" value="HYDROGENASE MATURATION FACTOR HYBG"/>
    <property type="match status" value="1"/>
</dbReference>
<evidence type="ECO:0000256" key="1">
    <source>
        <dbReference type="ARBA" id="ARBA00006018"/>
    </source>
</evidence>
<dbReference type="GO" id="GO:1902670">
    <property type="term" value="F:carbon dioxide binding"/>
    <property type="evidence" value="ECO:0007669"/>
    <property type="project" value="TreeGrafter"/>
</dbReference>
<evidence type="ECO:0000313" key="3">
    <source>
        <dbReference type="Proteomes" id="UP000736328"/>
    </source>
</evidence>
<proteinExistence type="inferred from homology"/>
<sequence length="73" mass="7992">MCLAIPAKIEAIEGNKAEVDIRGLKRKIGLQLLPDATVGEFVLIHAGFAIQRIDLQEAEETYKLLEDTGITIS</sequence>
<gene>
    <name evidence="2" type="ORF">HY768_04190</name>
</gene>
<accession>A0A933I8E1</accession>
<dbReference type="AlphaFoldDB" id="A0A933I8E1"/>
<dbReference type="PANTHER" id="PTHR35177:SF2">
    <property type="entry name" value="HYDROGENASE MATURATION FACTOR HYBG"/>
    <property type="match status" value="1"/>
</dbReference>
<reference evidence="2" key="1">
    <citation type="submission" date="2020-07" db="EMBL/GenBank/DDBJ databases">
        <title>Huge and variable diversity of episymbiotic CPR bacteria and DPANN archaea in groundwater ecosystems.</title>
        <authorList>
            <person name="He C.Y."/>
            <person name="Keren R."/>
            <person name="Whittaker M."/>
            <person name="Farag I.F."/>
            <person name="Doudna J."/>
            <person name="Cate J.H.D."/>
            <person name="Banfield J.F."/>
        </authorList>
    </citation>
    <scope>NUCLEOTIDE SEQUENCE</scope>
    <source>
        <strain evidence="2">NC_groundwater_1520_Pr4_B-0.1um_53_5</strain>
    </source>
</reference>
<dbReference type="InterPro" id="IPR001109">
    <property type="entry name" value="Hydrogenase_HupF/HypC"/>
</dbReference>
<name>A0A933I8E1_UNCT6</name>
<comment type="similarity">
    <text evidence="1">Belongs to the HupF/HypC family.</text>
</comment>
<dbReference type="SUPFAM" id="SSF159127">
    <property type="entry name" value="HupF/HypC-like"/>
    <property type="match status" value="1"/>
</dbReference>
<evidence type="ECO:0000313" key="2">
    <source>
        <dbReference type="EMBL" id="MBI4726416.1"/>
    </source>
</evidence>
<dbReference type="PRINTS" id="PR00445">
    <property type="entry name" value="HUPFHYPC"/>
</dbReference>
<dbReference type="Proteomes" id="UP000736328">
    <property type="component" value="Unassembled WGS sequence"/>
</dbReference>
<dbReference type="EMBL" id="JACQXR010000050">
    <property type="protein sequence ID" value="MBI4726416.1"/>
    <property type="molecule type" value="Genomic_DNA"/>
</dbReference>